<dbReference type="STRING" id="381751.SAMN05444391_0332"/>
<gene>
    <name evidence="3" type="ORF">SAMN05444391_0332</name>
</gene>
<protein>
    <submittedName>
        <fullName evidence="3">RND family efflux transporter, MFP subunit</fullName>
    </submittedName>
</protein>
<dbReference type="Gene3D" id="1.10.287.470">
    <property type="entry name" value="Helix hairpin bin"/>
    <property type="match status" value="1"/>
</dbReference>
<name>A0A1M6QPM7_9AQUI</name>
<dbReference type="NCBIfam" id="TIGR01730">
    <property type="entry name" value="RND_mfp"/>
    <property type="match status" value="1"/>
</dbReference>
<dbReference type="SUPFAM" id="SSF111369">
    <property type="entry name" value="HlyD-like secretion proteins"/>
    <property type="match status" value="1"/>
</dbReference>
<dbReference type="PANTHER" id="PTHR30469:SF15">
    <property type="entry name" value="HLYD FAMILY OF SECRETION PROTEINS"/>
    <property type="match status" value="1"/>
</dbReference>
<dbReference type="OrthoDB" id="9806939at2"/>
<accession>A0A1M6QPM7</accession>
<sequence length="159" mass="18724">MLWINLVLLLTLAWAEVRVDAIVMGRVKALHVRVGQKVKKGQLLVEIDSSLYEVEKKRLQAQLKEQGLRVESVKRDFDRYQELYNRGFLSRSELEDWQTRYHVELSKYQQIQAQIERLDVLIDYCKIRSPVDGRVKKFYVREGSFVNGTQTPQALLELE</sequence>
<keyword evidence="4" id="KW-1185">Reference proteome</keyword>
<reference evidence="3 4" key="1">
    <citation type="submission" date="2016-11" db="EMBL/GenBank/DDBJ databases">
        <authorList>
            <person name="Jaros S."/>
            <person name="Januszkiewicz K."/>
            <person name="Wedrychowicz H."/>
        </authorList>
    </citation>
    <scope>NUCLEOTIDE SEQUENCE [LARGE SCALE GENOMIC DNA]</scope>
    <source>
        <strain evidence="3 4">DSM 19557</strain>
    </source>
</reference>
<dbReference type="InterPro" id="IPR058625">
    <property type="entry name" value="MdtA-like_BSH"/>
</dbReference>
<evidence type="ECO:0000313" key="4">
    <source>
        <dbReference type="Proteomes" id="UP000189810"/>
    </source>
</evidence>
<dbReference type="AlphaFoldDB" id="A0A1M6QPM7"/>
<evidence type="ECO:0000313" key="3">
    <source>
        <dbReference type="EMBL" id="SHK22211.1"/>
    </source>
</evidence>
<evidence type="ECO:0000259" key="2">
    <source>
        <dbReference type="Pfam" id="PF25917"/>
    </source>
</evidence>
<dbReference type="Gene3D" id="2.40.50.100">
    <property type="match status" value="1"/>
</dbReference>
<proteinExistence type="inferred from homology"/>
<dbReference type="InterPro" id="IPR006143">
    <property type="entry name" value="RND_pump_MFP"/>
</dbReference>
<dbReference type="GO" id="GO:1990281">
    <property type="term" value="C:efflux pump complex"/>
    <property type="evidence" value="ECO:0007669"/>
    <property type="project" value="TreeGrafter"/>
</dbReference>
<comment type="similarity">
    <text evidence="1">Belongs to the membrane fusion protein (MFP) (TC 8.A.1) family.</text>
</comment>
<feature type="domain" description="Multidrug resistance protein MdtA-like barrel-sandwich hybrid" evidence="2">
    <location>
        <begin position="17"/>
        <end position="155"/>
    </location>
</feature>
<dbReference type="GO" id="GO:0015562">
    <property type="term" value="F:efflux transmembrane transporter activity"/>
    <property type="evidence" value="ECO:0007669"/>
    <property type="project" value="TreeGrafter"/>
</dbReference>
<organism evidence="3 4">
    <name type="scientific">Thermocrinis minervae</name>
    <dbReference type="NCBI Taxonomy" id="381751"/>
    <lineage>
        <taxon>Bacteria</taxon>
        <taxon>Pseudomonadati</taxon>
        <taxon>Aquificota</taxon>
        <taxon>Aquificia</taxon>
        <taxon>Aquificales</taxon>
        <taxon>Aquificaceae</taxon>
        <taxon>Thermocrinis</taxon>
    </lineage>
</organism>
<dbReference type="Proteomes" id="UP000189810">
    <property type="component" value="Chromosome I"/>
</dbReference>
<dbReference type="RefSeq" id="WP_079653514.1">
    <property type="nucleotide sequence ID" value="NZ_LT670846.1"/>
</dbReference>
<dbReference type="Pfam" id="PF25917">
    <property type="entry name" value="BSH_RND"/>
    <property type="match status" value="1"/>
</dbReference>
<dbReference type="PANTHER" id="PTHR30469">
    <property type="entry name" value="MULTIDRUG RESISTANCE PROTEIN MDTA"/>
    <property type="match status" value="1"/>
</dbReference>
<evidence type="ECO:0000256" key="1">
    <source>
        <dbReference type="ARBA" id="ARBA00009477"/>
    </source>
</evidence>
<dbReference type="EMBL" id="LT670846">
    <property type="protein sequence ID" value="SHK22211.1"/>
    <property type="molecule type" value="Genomic_DNA"/>
</dbReference>